<evidence type="ECO:0000313" key="3">
    <source>
        <dbReference type="Proteomes" id="UP000324896"/>
    </source>
</evidence>
<proteinExistence type="predicted"/>
<dbReference type="GO" id="GO:0004803">
    <property type="term" value="F:transposase activity"/>
    <property type="evidence" value="ECO:0007669"/>
    <property type="project" value="InterPro"/>
</dbReference>
<sequence>MINYSRLIYKLKRNLSTFSNKITKNLTKPKSKFFFQVLYGLLENQTVLLSEISRALKEKISLKKTIDRLSRNLKNFDNHDEIKENYINAIESFIDDDTIFCCDKSDIVKSASKELELLDRVRDGSTGKIEDGYDTFEVAALTSKHEMPVSVYSHIYSTLEKDFKSQNIETLKGLDFVKKHFGNRGIYTADRWYDNNFFFKEFTKENAERKFVIRAKMNRNVIYKNKSMNILDVANLYKGKYVTYFQDKHGKSKKVKFSYAKIKLPVIPDKKLTLVIVRGLGKKPMLLISNLKPESKKLTEVILRVYIKRWKVEEYFRFKKQQFDLENIRVRSLNSIRTMDLILTILIGFIAMLSEKRNTTKLSLWISKLAKRIYDIPNFDYYAIADGIFEILKKSRTGIKSFLNSNIKFKRSQQPNLFSLQLC</sequence>
<dbReference type="SUPFAM" id="SSF53098">
    <property type="entry name" value="Ribonuclease H-like"/>
    <property type="match status" value="1"/>
</dbReference>
<dbReference type="Pfam" id="PF01609">
    <property type="entry name" value="DDE_Tnp_1"/>
    <property type="match status" value="1"/>
</dbReference>
<name>A0A1G6ISB1_9FIRM</name>
<dbReference type="GO" id="GO:0006313">
    <property type="term" value="P:DNA transposition"/>
    <property type="evidence" value="ECO:0007669"/>
    <property type="project" value="InterPro"/>
</dbReference>
<dbReference type="AlphaFoldDB" id="A0A1G6ISB1"/>
<dbReference type="InterPro" id="IPR002559">
    <property type="entry name" value="Transposase_11"/>
</dbReference>
<dbReference type="Gene3D" id="3.90.350.10">
    <property type="entry name" value="Transposase Inhibitor Protein From Tn5, Chain A, domain 1"/>
    <property type="match status" value="1"/>
</dbReference>
<evidence type="ECO:0000259" key="1">
    <source>
        <dbReference type="Pfam" id="PF01609"/>
    </source>
</evidence>
<dbReference type="Proteomes" id="UP000324896">
    <property type="component" value="Unassembled WGS sequence"/>
</dbReference>
<evidence type="ECO:0000313" key="2">
    <source>
        <dbReference type="EMBL" id="SDC09320.1"/>
    </source>
</evidence>
<feature type="domain" description="Transposase IS4-like" evidence="1">
    <location>
        <begin position="171"/>
        <end position="346"/>
    </location>
</feature>
<protein>
    <submittedName>
        <fullName evidence="2">Transposase DDE domain-containing protein</fullName>
    </submittedName>
</protein>
<dbReference type="GO" id="GO:0003677">
    <property type="term" value="F:DNA binding"/>
    <property type="evidence" value="ECO:0007669"/>
    <property type="project" value="InterPro"/>
</dbReference>
<dbReference type="RefSeq" id="WP_149796589.1">
    <property type="nucleotide sequence ID" value="NZ_FMYT01000002.1"/>
</dbReference>
<accession>A0A1G6ISB1</accession>
<gene>
    <name evidence="2" type="ORF">SAMN04488597_10271</name>
</gene>
<dbReference type="EMBL" id="FMYT01000002">
    <property type="protein sequence ID" value="SDC09320.1"/>
    <property type="molecule type" value="Genomic_DNA"/>
</dbReference>
<dbReference type="InterPro" id="IPR012337">
    <property type="entry name" value="RNaseH-like_sf"/>
</dbReference>
<organism evidence="2 3">
    <name type="scientific">Halanaerobium congolense</name>
    <dbReference type="NCBI Taxonomy" id="54121"/>
    <lineage>
        <taxon>Bacteria</taxon>
        <taxon>Bacillati</taxon>
        <taxon>Bacillota</taxon>
        <taxon>Clostridia</taxon>
        <taxon>Halanaerobiales</taxon>
        <taxon>Halanaerobiaceae</taxon>
        <taxon>Halanaerobium</taxon>
    </lineage>
</organism>
<reference evidence="2 3" key="1">
    <citation type="submission" date="2016-10" db="EMBL/GenBank/DDBJ databases">
        <authorList>
            <person name="Varghese N."/>
            <person name="Submissions S."/>
        </authorList>
    </citation>
    <scope>NUCLEOTIDE SEQUENCE [LARGE SCALE GENOMIC DNA]</scope>
    <source>
        <strain evidence="2 3">WG10</strain>
    </source>
</reference>